<dbReference type="Proteomes" id="UP000299102">
    <property type="component" value="Unassembled WGS sequence"/>
</dbReference>
<organism evidence="2 3">
    <name type="scientific">Eumeta variegata</name>
    <name type="common">Bagworm moth</name>
    <name type="synonym">Eumeta japonica</name>
    <dbReference type="NCBI Taxonomy" id="151549"/>
    <lineage>
        <taxon>Eukaryota</taxon>
        <taxon>Metazoa</taxon>
        <taxon>Ecdysozoa</taxon>
        <taxon>Arthropoda</taxon>
        <taxon>Hexapoda</taxon>
        <taxon>Insecta</taxon>
        <taxon>Pterygota</taxon>
        <taxon>Neoptera</taxon>
        <taxon>Endopterygota</taxon>
        <taxon>Lepidoptera</taxon>
        <taxon>Glossata</taxon>
        <taxon>Ditrysia</taxon>
        <taxon>Tineoidea</taxon>
        <taxon>Psychidae</taxon>
        <taxon>Oiketicinae</taxon>
        <taxon>Eumeta</taxon>
    </lineage>
</organism>
<feature type="compositionally biased region" description="Basic and acidic residues" evidence="1">
    <location>
        <begin position="83"/>
        <end position="109"/>
    </location>
</feature>
<dbReference type="EMBL" id="BGZK01000178">
    <property type="protein sequence ID" value="GBP26214.1"/>
    <property type="molecule type" value="Genomic_DNA"/>
</dbReference>
<evidence type="ECO:0000313" key="3">
    <source>
        <dbReference type="Proteomes" id="UP000299102"/>
    </source>
</evidence>
<proteinExistence type="predicted"/>
<dbReference type="AlphaFoldDB" id="A0A4C1UJZ2"/>
<feature type="region of interest" description="Disordered" evidence="1">
    <location>
        <begin position="80"/>
        <end position="109"/>
    </location>
</feature>
<sequence>MAKRQDKMPAAGSRCTANESAEVVYAAGTAHSLAKKSAKSMSDQAELSSFGRVSCNENTRSPEISSIASPYSLRSVAFGYGNPKDDSSDRKIVSGSRRTSETLRARLDK</sequence>
<reference evidence="2 3" key="1">
    <citation type="journal article" date="2019" name="Commun. Biol.">
        <title>The bagworm genome reveals a unique fibroin gene that provides high tensile strength.</title>
        <authorList>
            <person name="Kono N."/>
            <person name="Nakamura H."/>
            <person name="Ohtoshi R."/>
            <person name="Tomita M."/>
            <person name="Numata K."/>
            <person name="Arakawa K."/>
        </authorList>
    </citation>
    <scope>NUCLEOTIDE SEQUENCE [LARGE SCALE GENOMIC DNA]</scope>
</reference>
<evidence type="ECO:0000256" key="1">
    <source>
        <dbReference type="SAM" id="MobiDB-lite"/>
    </source>
</evidence>
<comment type="caution">
    <text evidence="2">The sequence shown here is derived from an EMBL/GenBank/DDBJ whole genome shotgun (WGS) entry which is preliminary data.</text>
</comment>
<keyword evidence="3" id="KW-1185">Reference proteome</keyword>
<gene>
    <name evidence="2" type="ORF">EVAR_16064_1</name>
</gene>
<name>A0A4C1UJZ2_EUMVA</name>
<protein>
    <submittedName>
        <fullName evidence="2">Uncharacterized protein</fullName>
    </submittedName>
</protein>
<evidence type="ECO:0000313" key="2">
    <source>
        <dbReference type="EMBL" id="GBP26214.1"/>
    </source>
</evidence>
<accession>A0A4C1UJZ2</accession>